<dbReference type="InterPro" id="IPR001128">
    <property type="entry name" value="Cyt_P450"/>
</dbReference>
<dbReference type="GO" id="GO:0004497">
    <property type="term" value="F:monooxygenase activity"/>
    <property type="evidence" value="ECO:0007669"/>
    <property type="project" value="InterPro"/>
</dbReference>
<dbReference type="InterPro" id="IPR050121">
    <property type="entry name" value="Cytochrome_P450_monoxygenase"/>
</dbReference>
<comment type="caution">
    <text evidence="6">The sequence shown here is derived from an EMBL/GenBank/DDBJ whole genome shotgun (WGS) entry which is preliminary data.</text>
</comment>
<dbReference type="InterPro" id="IPR036396">
    <property type="entry name" value="Cyt_P450_sf"/>
</dbReference>
<keyword evidence="4" id="KW-0479">Metal-binding</keyword>
<evidence type="ECO:0000256" key="3">
    <source>
        <dbReference type="ARBA" id="ARBA00022617"/>
    </source>
</evidence>
<dbReference type="EMBL" id="LFZO01000233">
    <property type="protein sequence ID" value="KXT10911.1"/>
    <property type="molecule type" value="Genomic_DNA"/>
</dbReference>
<dbReference type="PANTHER" id="PTHR24305">
    <property type="entry name" value="CYTOCHROME P450"/>
    <property type="match status" value="1"/>
</dbReference>
<dbReference type="Proteomes" id="UP000073492">
    <property type="component" value="Unassembled WGS sequence"/>
</dbReference>
<dbReference type="GO" id="GO:0020037">
    <property type="term" value="F:heme binding"/>
    <property type="evidence" value="ECO:0007669"/>
    <property type="project" value="InterPro"/>
</dbReference>
<evidence type="ECO:0000256" key="4">
    <source>
        <dbReference type="ARBA" id="ARBA00022723"/>
    </source>
</evidence>
<evidence type="ECO:0000313" key="7">
    <source>
        <dbReference type="Proteomes" id="UP000073492"/>
    </source>
</evidence>
<dbReference type="GO" id="GO:0016705">
    <property type="term" value="F:oxidoreductase activity, acting on paired donors, with incorporation or reduction of molecular oxygen"/>
    <property type="evidence" value="ECO:0007669"/>
    <property type="project" value="InterPro"/>
</dbReference>
<dbReference type="PANTHER" id="PTHR24305:SF210">
    <property type="entry name" value="CYTOCHROME P450 MONOOXYGENASE ASQL-RELATED"/>
    <property type="match status" value="1"/>
</dbReference>
<dbReference type="GO" id="GO:0005506">
    <property type="term" value="F:iron ion binding"/>
    <property type="evidence" value="ECO:0007669"/>
    <property type="project" value="InterPro"/>
</dbReference>
<name>A0A139I835_9PEZI</name>
<evidence type="ECO:0008006" key="8">
    <source>
        <dbReference type="Google" id="ProtNLM"/>
    </source>
</evidence>
<evidence type="ECO:0000256" key="5">
    <source>
        <dbReference type="ARBA" id="ARBA00023004"/>
    </source>
</evidence>
<protein>
    <recommendedName>
        <fullName evidence="8">Cytochrome P450</fullName>
    </recommendedName>
</protein>
<keyword evidence="7" id="KW-1185">Reference proteome</keyword>
<comment type="similarity">
    <text evidence="2">Belongs to the cytochrome P450 family.</text>
</comment>
<evidence type="ECO:0000313" key="6">
    <source>
        <dbReference type="EMBL" id="KXT10911.1"/>
    </source>
</evidence>
<comment type="cofactor">
    <cofactor evidence="1">
        <name>heme</name>
        <dbReference type="ChEBI" id="CHEBI:30413"/>
    </cofactor>
</comment>
<dbReference type="AlphaFoldDB" id="A0A139I835"/>
<dbReference type="STRING" id="113226.A0A139I835"/>
<evidence type="ECO:0000256" key="2">
    <source>
        <dbReference type="ARBA" id="ARBA00010617"/>
    </source>
</evidence>
<dbReference type="OrthoDB" id="1470350at2759"/>
<accession>A0A139I835</accession>
<organism evidence="6 7">
    <name type="scientific">Pseudocercospora musae</name>
    <dbReference type="NCBI Taxonomy" id="113226"/>
    <lineage>
        <taxon>Eukaryota</taxon>
        <taxon>Fungi</taxon>
        <taxon>Dikarya</taxon>
        <taxon>Ascomycota</taxon>
        <taxon>Pezizomycotina</taxon>
        <taxon>Dothideomycetes</taxon>
        <taxon>Dothideomycetidae</taxon>
        <taxon>Mycosphaerellales</taxon>
        <taxon>Mycosphaerellaceae</taxon>
        <taxon>Pseudocercospora</taxon>
    </lineage>
</organism>
<reference evidence="6 7" key="1">
    <citation type="submission" date="2015-07" db="EMBL/GenBank/DDBJ databases">
        <title>Comparative genomics of the Sigatoka disease complex on banana suggests a link between parallel evolutionary changes in Pseudocercospora fijiensis and Pseudocercospora eumusae and increased virulence on the banana host.</title>
        <authorList>
            <person name="Chang T.-C."/>
            <person name="Salvucci A."/>
            <person name="Crous P.W."/>
            <person name="Stergiopoulos I."/>
        </authorList>
    </citation>
    <scope>NUCLEOTIDE SEQUENCE [LARGE SCALE GENOMIC DNA]</scope>
    <source>
        <strain evidence="6 7">CBS 116634</strain>
    </source>
</reference>
<dbReference type="SUPFAM" id="SSF48264">
    <property type="entry name" value="Cytochrome P450"/>
    <property type="match status" value="1"/>
</dbReference>
<sequence>MLCCKTDVMCTARVFQACIHHVHQCSLNHSETKFHRAEEFVAASLLPAAPAEFARNDKYAFQPFSIEVRNCIGRGLAYAEMRLILAYVLYDLNVKLDPWQTDDWFEQKSYGVWFKGPLQVRLKARADR</sequence>
<proteinExistence type="inferred from homology"/>
<keyword evidence="3" id="KW-0349">Heme</keyword>
<keyword evidence="5" id="KW-0408">Iron</keyword>
<dbReference type="Pfam" id="PF00067">
    <property type="entry name" value="p450"/>
    <property type="match status" value="1"/>
</dbReference>
<gene>
    <name evidence="6" type="ORF">AC579_3487</name>
</gene>
<dbReference type="Gene3D" id="1.10.630.10">
    <property type="entry name" value="Cytochrome P450"/>
    <property type="match status" value="1"/>
</dbReference>
<evidence type="ECO:0000256" key="1">
    <source>
        <dbReference type="ARBA" id="ARBA00001971"/>
    </source>
</evidence>